<sequence>MDALTEEHHMPQVEAMLAGTLALMTGYSQFLQAEANPAHRIGMGEKITRNLAMLAEHPQLSPDCRCVLWQLHERWAVMSTCTLDAAPLNLAPPEEALVAPASRTLQ</sequence>
<dbReference type="RefSeq" id="WP_085753794.1">
    <property type="nucleotide sequence ID" value="NZ_BSPR01000017.1"/>
</dbReference>
<reference evidence="1 2" key="1">
    <citation type="submission" date="2016-04" db="EMBL/GenBank/DDBJ databases">
        <title>Complete genome sequence of natural rubber-degrading, novel Gram-negative bacterium, Rhizobacter gummiphilus strain NS21.</title>
        <authorList>
            <person name="Tabata M."/>
            <person name="Kasai D."/>
            <person name="Fukuda M."/>
        </authorList>
    </citation>
    <scope>NUCLEOTIDE SEQUENCE [LARGE SCALE GENOMIC DNA]</scope>
    <source>
        <strain evidence="1 2">NS21</strain>
    </source>
</reference>
<proteinExistence type="predicted"/>
<dbReference type="OrthoDB" id="8904178at2"/>
<accession>A0A1W6LGR3</accession>
<name>A0A1W6LGR3_9BURK</name>
<dbReference type="EMBL" id="CP015118">
    <property type="protein sequence ID" value="ARN23472.1"/>
    <property type="molecule type" value="Genomic_DNA"/>
</dbReference>
<keyword evidence="2" id="KW-1185">Reference proteome</keyword>
<organism evidence="1 2">
    <name type="scientific">Piscinibacter gummiphilus</name>
    <dbReference type="NCBI Taxonomy" id="946333"/>
    <lineage>
        <taxon>Bacteria</taxon>
        <taxon>Pseudomonadati</taxon>
        <taxon>Pseudomonadota</taxon>
        <taxon>Betaproteobacteria</taxon>
        <taxon>Burkholderiales</taxon>
        <taxon>Sphaerotilaceae</taxon>
        <taxon>Piscinibacter</taxon>
    </lineage>
</organism>
<evidence type="ECO:0000313" key="1">
    <source>
        <dbReference type="EMBL" id="ARN23472.1"/>
    </source>
</evidence>
<protein>
    <submittedName>
        <fullName evidence="1">Uncharacterized protein</fullName>
    </submittedName>
</protein>
<dbReference type="Proteomes" id="UP000193427">
    <property type="component" value="Chromosome"/>
</dbReference>
<gene>
    <name evidence="1" type="ORF">A4W93_28215</name>
</gene>
<dbReference type="KEGG" id="rgu:A4W93_28215"/>
<evidence type="ECO:0000313" key="2">
    <source>
        <dbReference type="Proteomes" id="UP000193427"/>
    </source>
</evidence>
<dbReference type="AlphaFoldDB" id="A0A1W6LGR3"/>